<dbReference type="Proteomes" id="UP000001551">
    <property type="component" value="Chromosome"/>
</dbReference>
<feature type="transmembrane region" description="Helical" evidence="1">
    <location>
        <begin position="12"/>
        <end position="31"/>
    </location>
</feature>
<evidence type="ECO:0000313" key="3">
    <source>
        <dbReference type="Proteomes" id="UP000001551"/>
    </source>
</evidence>
<keyword evidence="1" id="KW-0472">Membrane</keyword>
<dbReference type="AlphaFoldDB" id="E6U5F8"/>
<evidence type="ECO:0000313" key="2">
    <source>
        <dbReference type="EMBL" id="ADU25625.1"/>
    </source>
</evidence>
<keyword evidence="1" id="KW-1133">Transmembrane helix</keyword>
<reference evidence="2 3" key="1">
    <citation type="submission" date="2010-12" db="EMBL/GenBank/DDBJ databases">
        <title>Complete sequence of Ethanoligenens harbinense YUAN-3.</title>
        <authorList>
            <person name="Lucas S."/>
            <person name="Copeland A."/>
            <person name="Lapidus A."/>
            <person name="Cheng J.-F."/>
            <person name="Bruce D."/>
            <person name="Goodwin L."/>
            <person name="Pitluck S."/>
            <person name="Chertkov O."/>
            <person name="Misra M."/>
            <person name="Detter J.C."/>
            <person name="Han C."/>
            <person name="Tapia R."/>
            <person name="Land M."/>
            <person name="Hauser L."/>
            <person name="Jeffries C."/>
            <person name="Kyrpides N."/>
            <person name="Ivanova N."/>
            <person name="Mikhailova N."/>
            <person name="Wang A."/>
            <person name="Mouttaki H."/>
            <person name="He Z."/>
            <person name="Zhou J."/>
            <person name="Hemme C.L."/>
            <person name="Woyke T."/>
        </authorList>
    </citation>
    <scope>NUCLEOTIDE SEQUENCE [LARGE SCALE GENOMIC DNA]</scope>
    <source>
        <strain evidence="3">DSM 18485 / JCM 12961 / CGMCC 1.5033 / YUAN-3</strain>
    </source>
</reference>
<keyword evidence="1" id="KW-0812">Transmembrane</keyword>
<protein>
    <recommendedName>
        <fullName evidence="4">YtxH domain-containing protein</fullName>
    </recommendedName>
</protein>
<evidence type="ECO:0008006" key="4">
    <source>
        <dbReference type="Google" id="ProtNLM"/>
    </source>
</evidence>
<dbReference type="EMBL" id="CP002400">
    <property type="protein sequence ID" value="ADU25625.1"/>
    <property type="molecule type" value="Genomic_DNA"/>
</dbReference>
<gene>
    <name evidence="2" type="ordered locus">Ethha_0034</name>
</gene>
<proteinExistence type="predicted"/>
<accession>E6U5F8</accession>
<dbReference type="HOGENOM" id="CLU_2897433_0_0_9"/>
<organism evidence="2 3">
    <name type="scientific">Ethanoligenens harbinense (strain DSM 18485 / JCM 12961 / CGMCC 1.5033 / YUAN-3)</name>
    <dbReference type="NCBI Taxonomy" id="663278"/>
    <lineage>
        <taxon>Bacteria</taxon>
        <taxon>Bacillati</taxon>
        <taxon>Bacillota</taxon>
        <taxon>Clostridia</taxon>
        <taxon>Eubacteriales</taxon>
        <taxon>Oscillospiraceae</taxon>
        <taxon>Ethanoligenens</taxon>
    </lineage>
</organism>
<sequence>MTQHSMSNVTKGIIAGVVAGAAVGMIAGWPMDRRKRNNVRKNANRALHAMGELVQNAQYMMR</sequence>
<name>E6U5F8_ETHHY</name>
<dbReference type="RefSeq" id="WP_013484006.1">
    <property type="nucleotide sequence ID" value="NC_014828.1"/>
</dbReference>
<keyword evidence="3" id="KW-1185">Reference proteome</keyword>
<dbReference type="KEGG" id="eha:Ethha_0034"/>
<evidence type="ECO:0000256" key="1">
    <source>
        <dbReference type="SAM" id="Phobius"/>
    </source>
</evidence>